<organism evidence="1 2">
    <name type="scientific">Paramuricea clavata</name>
    <name type="common">Red gorgonian</name>
    <name type="synonym">Violescent sea-whip</name>
    <dbReference type="NCBI Taxonomy" id="317549"/>
    <lineage>
        <taxon>Eukaryota</taxon>
        <taxon>Metazoa</taxon>
        <taxon>Cnidaria</taxon>
        <taxon>Anthozoa</taxon>
        <taxon>Octocorallia</taxon>
        <taxon>Malacalcyonacea</taxon>
        <taxon>Plexauridae</taxon>
        <taxon>Paramuricea</taxon>
    </lineage>
</organism>
<dbReference type="AlphaFoldDB" id="A0A6S7JY88"/>
<name>A0A6S7JY88_PARCT</name>
<proteinExistence type="predicted"/>
<accession>A0A6S7JY88</accession>
<sequence length="68" mass="7801">MQTSRDLWKLPCVFETTSQVNAKECLRTSINTCEEPTRNSQNNSAVFRCISKGKGFYFKTVEHANKLI</sequence>
<protein>
    <submittedName>
        <fullName evidence="1">Uncharacterized protein</fullName>
    </submittedName>
</protein>
<keyword evidence="2" id="KW-1185">Reference proteome</keyword>
<dbReference type="EMBL" id="CACRXK020011196">
    <property type="protein sequence ID" value="CAB4020941.1"/>
    <property type="molecule type" value="Genomic_DNA"/>
</dbReference>
<evidence type="ECO:0000313" key="2">
    <source>
        <dbReference type="Proteomes" id="UP001152795"/>
    </source>
</evidence>
<gene>
    <name evidence="1" type="ORF">PACLA_8A063398</name>
</gene>
<dbReference type="Proteomes" id="UP001152795">
    <property type="component" value="Unassembled WGS sequence"/>
</dbReference>
<reference evidence="1" key="1">
    <citation type="submission" date="2020-04" db="EMBL/GenBank/DDBJ databases">
        <authorList>
            <person name="Alioto T."/>
            <person name="Alioto T."/>
            <person name="Gomez Garrido J."/>
        </authorList>
    </citation>
    <scope>NUCLEOTIDE SEQUENCE</scope>
    <source>
        <strain evidence="1">A484AB</strain>
    </source>
</reference>
<evidence type="ECO:0000313" key="1">
    <source>
        <dbReference type="EMBL" id="CAB4020941.1"/>
    </source>
</evidence>
<comment type="caution">
    <text evidence="1">The sequence shown here is derived from an EMBL/GenBank/DDBJ whole genome shotgun (WGS) entry which is preliminary data.</text>
</comment>